<organism evidence="4 5">
    <name type="scientific">Leucobacter ruminantium</name>
    <dbReference type="NCBI Taxonomy" id="1289170"/>
    <lineage>
        <taxon>Bacteria</taxon>
        <taxon>Bacillati</taxon>
        <taxon>Actinomycetota</taxon>
        <taxon>Actinomycetes</taxon>
        <taxon>Micrococcales</taxon>
        <taxon>Microbacteriaceae</taxon>
        <taxon>Leucobacter</taxon>
    </lineage>
</organism>
<keyword evidence="5" id="KW-1185">Reference proteome</keyword>
<name>A0A939LUC7_9MICO</name>
<dbReference type="SUPFAM" id="SSF46785">
    <property type="entry name" value="Winged helix' DNA-binding domain"/>
    <property type="match status" value="1"/>
</dbReference>
<accession>A0A939LUC7</accession>
<dbReference type="SUPFAM" id="SSF140931">
    <property type="entry name" value="Fic-like"/>
    <property type="match status" value="1"/>
</dbReference>
<comment type="caution">
    <text evidence="4">The sequence shown here is derived from an EMBL/GenBank/DDBJ whole genome shotgun (WGS) entry which is preliminary data.</text>
</comment>
<evidence type="ECO:0000256" key="2">
    <source>
        <dbReference type="PIRSR" id="PIRSR640198-2"/>
    </source>
</evidence>
<dbReference type="PANTHER" id="PTHR13504">
    <property type="entry name" value="FIDO DOMAIN-CONTAINING PROTEIN DDB_G0283145"/>
    <property type="match status" value="1"/>
</dbReference>
<keyword evidence="2" id="KW-0067">ATP-binding</keyword>
<evidence type="ECO:0000313" key="5">
    <source>
        <dbReference type="Proteomes" id="UP000664398"/>
    </source>
</evidence>
<evidence type="ECO:0000259" key="3">
    <source>
        <dbReference type="PROSITE" id="PS51459"/>
    </source>
</evidence>
<keyword evidence="2" id="KW-0547">Nucleotide-binding</keyword>
<dbReference type="EMBL" id="JAGDYL010000005">
    <property type="protein sequence ID" value="MBO1804552.1"/>
    <property type="molecule type" value="Genomic_DNA"/>
</dbReference>
<evidence type="ECO:0000313" key="4">
    <source>
        <dbReference type="EMBL" id="MBO1804552.1"/>
    </source>
</evidence>
<dbReference type="InterPro" id="IPR036390">
    <property type="entry name" value="WH_DNA-bd_sf"/>
</dbReference>
<sequence>MVLRSPAPDLEELQHKLGSDSRRFVELIMSPPLDDSRYWHWDQLRHRSPPEGLTHEEWWLKLKLQRSAQRREVPLEAKDGRPFFFVMSDEVLQLSEEIARRAGGNVLGGGNALTSAGRDGFIVRSLVEESITSSQLEGASTSRRAAVEMIDTGREPVDVSELMILNNYLAMKQVSARSDDPLTPDWVLELHADLTAGTLEDPGQAGRLERPEEERVRVWHGEHLVHTPPPAGQLPERLVRLCAFANGAVSSAPYIPPVVRATITHFMFGYDHYFADGNGRTARLAFYWSMLHNGYWLAEYLAISKILKEAPGQYGDSYEYSEDDDGDLTYFILHQLRVIVRALDELDAYIEMRRSEADRVRGALRGASVDFNARQTSVIEWLSREGVVAVTANEISRRYGVTLPTARADLMRLEDVGLLERGSSKKPIVWKPVAGLSKRIADLGTPKEN</sequence>
<dbReference type="Pfam" id="PF02661">
    <property type="entry name" value="Fic"/>
    <property type="match status" value="1"/>
</dbReference>
<dbReference type="InterPro" id="IPR040198">
    <property type="entry name" value="Fido_containing"/>
</dbReference>
<dbReference type="RefSeq" id="WP_208045031.1">
    <property type="nucleotide sequence ID" value="NZ_JAGDYL010000005.1"/>
</dbReference>
<feature type="domain" description="Fido" evidence="3">
    <location>
        <begin position="182"/>
        <end position="334"/>
    </location>
</feature>
<feature type="active site" evidence="1">
    <location>
        <position position="272"/>
    </location>
</feature>
<evidence type="ECO:0000256" key="1">
    <source>
        <dbReference type="PIRSR" id="PIRSR640198-1"/>
    </source>
</evidence>
<dbReference type="GO" id="GO:0005524">
    <property type="term" value="F:ATP binding"/>
    <property type="evidence" value="ECO:0007669"/>
    <property type="project" value="UniProtKB-KW"/>
</dbReference>
<dbReference type="Proteomes" id="UP000664398">
    <property type="component" value="Unassembled WGS sequence"/>
</dbReference>
<reference evidence="4" key="1">
    <citation type="submission" date="2021-03" db="EMBL/GenBank/DDBJ databases">
        <title>Leucobacter chromiisoli sp. nov., isolated from chromium-containing soil of chemical plant.</title>
        <authorList>
            <person name="Xu Z."/>
        </authorList>
    </citation>
    <scope>NUCLEOTIDE SEQUENCE</scope>
    <source>
        <strain evidence="4">A2</strain>
    </source>
</reference>
<dbReference type="InterPro" id="IPR003812">
    <property type="entry name" value="Fido"/>
</dbReference>
<dbReference type="Gene3D" id="1.10.3290.10">
    <property type="entry name" value="Fido-like domain"/>
    <property type="match status" value="1"/>
</dbReference>
<proteinExistence type="predicted"/>
<feature type="binding site" evidence="2">
    <location>
        <begin position="276"/>
        <end position="283"/>
    </location>
    <ligand>
        <name>ATP</name>
        <dbReference type="ChEBI" id="CHEBI:30616"/>
    </ligand>
</feature>
<dbReference type="AlphaFoldDB" id="A0A939LUC7"/>
<dbReference type="PROSITE" id="PS51459">
    <property type="entry name" value="FIDO"/>
    <property type="match status" value="1"/>
</dbReference>
<dbReference type="InterPro" id="IPR036597">
    <property type="entry name" value="Fido-like_dom_sf"/>
</dbReference>
<gene>
    <name evidence="4" type="ORF">J4H91_04365</name>
</gene>
<dbReference type="PANTHER" id="PTHR13504:SF38">
    <property type="entry name" value="FIDO DOMAIN-CONTAINING PROTEIN"/>
    <property type="match status" value="1"/>
</dbReference>
<protein>
    <submittedName>
        <fullName evidence="4">Fic family protein</fullName>
    </submittedName>
</protein>